<evidence type="ECO:0000313" key="14">
    <source>
        <dbReference type="Proteomes" id="UP000694569"/>
    </source>
</evidence>
<evidence type="ECO:0000256" key="6">
    <source>
        <dbReference type="ARBA" id="ARBA00022729"/>
    </source>
</evidence>
<dbReference type="PANTHER" id="PTHR14002">
    <property type="entry name" value="ENDOGLIN/TGF-BETA RECEPTOR TYPE III"/>
    <property type="match status" value="1"/>
</dbReference>
<keyword evidence="14" id="KW-1185">Reference proteome</keyword>
<keyword evidence="3" id="KW-1003">Cell membrane</keyword>
<dbReference type="PROSITE" id="PS00682">
    <property type="entry name" value="ZP_1"/>
    <property type="match status" value="1"/>
</dbReference>
<evidence type="ECO:0000259" key="12">
    <source>
        <dbReference type="PROSITE" id="PS51034"/>
    </source>
</evidence>
<name>A0A8C5Q4V5_9ANUR</name>
<feature type="domain" description="ZP" evidence="12">
    <location>
        <begin position="46"/>
        <end position="298"/>
    </location>
</feature>
<feature type="signal peptide" evidence="11">
    <location>
        <begin position="1"/>
        <end position="17"/>
    </location>
</feature>
<dbReference type="Gene3D" id="2.60.40.4100">
    <property type="entry name" value="Zona pellucida, ZP-C domain"/>
    <property type="match status" value="1"/>
</dbReference>
<dbReference type="InterPro" id="IPR055356">
    <property type="entry name" value="ZP-N"/>
</dbReference>
<dbReference type="GO" id="GO:0098552">
    <property type="term" value="C:side of membrane"/>
    <property type="evidence" value="ECO:0007669"/>
    <property type="project" value="UniProtKB-KW"/>
</dbReference>
<keyword evidence="7" id="KW-0472">Membrane</keyword>
<dbReference type="InterPro" id="IPR017977">
    <property type="entry name" value="ZP_dom_CS"/>
</dbReference>
<keyword evidence="9" id="KW-0325">Glycoprotein</keyword>
<proteinExistence type="predicted"/>
<dbReference type="Pfam" id="PF23344">
    <property type="entry name" value="ZP-N"/>
    <property type="match status" value="1"/>
</dbReference>
<evidence type="ECO:0000313" key="13">
    <source>
        <dbReference type="Ensembl" id="ENSLLEP00000032297.1"/>
    </source>
</evidence>
<evidence type="ECO:0000256" key="3">
    <source>
        <dbReference type="ARBA" id="ARBA00022475"/>
    </source>
</evidence>
<dbReference type="InterPro" id="IPR055355">
    <property type="entry name" value="ZP-C"/>
</dbReference>
<keyword evidence="10" id="KW-0449">Lipoprotein</keyword>
<dbReference type="InterPro" id="IPR042235">
    <property type="entry name" value="ZP-C_dom"/>
</dbReference>
<sequence length="359" mass="39771">MHPRTVLIVLFFHHVLSSPIILDGRSSSDGRANIPCVSQDLCPLLYCGSNDIIVIIKTAELTGSKLDLQRHHLIDRNCRNFPVIDDAVVVLWPVGVGICGTTLTVDQTHAVYKNIIYLQPEPSEVIYREAISVNVSCTYPLNMNTSLGTVLWPALSYTYILVDGYGEFKVVMALFKDISYLTPYQVTELQLSTRETLYVGVFIAEGDSTAFKLVMKNCFATPTNNWNDPVKYYMIQNRCPNSADGTVMLYENGLSSNGKFSVRMFKFIGDYSRVYLHCEVYLCYHLDGTSCVPVCPAGNRDGAAIVSLGSHRTAQDSSGIVSFGPIGRSEDSIEDGVGKATNWNIMTLVGFILATYMFL</sequence>
<dbReference type="Proteomes" id="UP000694569">
    <property type="component" value="Unplaced"/>
</dbReference>
<feature type="chain" id="PRO_5034428700" description="ZP domain-containing protein" evidence="11">
    <location>
        <begin position="18"/>
        <end position="359"/>
    </location>
</feature>
<dbReference type="OrthoDB" id="9987373at2759"/>
<evidence type="ECO:0000256" key="11">
    <source>
        <dbReference type="SAM" id="SignalP"/>
    </source>
</evidence>
<dbReference type="GO" id="GO:0005886">
    <property type="term" value="C:plasma membrane"/>
    <property type="evidence" value="ECO:0007669"/>
    <property type="project" value="UniProtKB-SubCell"/>
</dbReference>
<evidence type="ECO:0000256" key="5">
    <source>
        <dbReference type="ARBA" id="ARBA00022622"/>
    </source>
</evidence>
<reference evidence="13" key="1">
    <citation type="submission" date="2025-08" db="UniProtKB">
        <authorList>
            <consortium name="Ensembl"/>
        </authorList>
    </citation>
    <scope>IDENTIFICATION</scope>
</reference>
<dbReference type="Gene3D" id="2.60.40.3210">
    <property type="entry name" value="Zona pellucida, ZP-N domain"/>
    <property type="match status" value="1"/>
</dbReference>
<dbReference type="PANTHER" id="PTHR14002:SF58">
    <property type="entry name" value="UROMODULIN-LIKE"/>
    <property type="match status" value="1"/>
</dbReference>
<evidence type="ECO:0000256" key="1">
    <source>
        <dbReference type="ARBA" id="ARBA00004609"/>
    </source>
</evidence>
<dbReference type="InterPro" id="IPR048290">
    <property type="entry name" value="ZP_chr"/>
</dbReference>
<dbReference type="Pfam" id="PF00100">
    <property type="entry name" value="Zona_pellucida"/>
    <property type="match status" value="1"/>
</dbReference>
<evidence type="ECO:0000256" key="4">
    <source>
        <dbReference type="ARBA" id="ARBA00022525"/>
    </source>
</evidence>
<evidence type="ECO:0000256" key="10">
    <source>
        <dbReference type="ARBA" id="ARBA00023288"/>
    </source>
</evidence>
<evidence type="ECO:0000256" key="7">
    <source>
        <dbReference type="ARBA" id="ARBA00023136"/>
    </source>
</evidence>
<reference evidence="13" key="2">
    <citation type="submission" date="2025-09" db="UniProtKB">
        <authorList>
            <consortium name="Ensembl"/>
        </authorList>
    </citation>
    <scope>IDENTIFICATION</scope>
</reference>
<accession>A0A8C5Q4V5</accession>
<dbReference type="Ensembl" id="ENSLLET00000033546.1">
    <property type="protein sequence ID" value="ENSLLEP00000032297.1"/>
    <property type="gene ID" value="ENSLLEG00000020479.1"/>
</dbReference>
<keyword evidence="5" id="KW-0336">GPI-anchor</keyword>
<organism evidence="13 14">
    <name type="scientific">Leptobrachium leishanense</name>
    <name type="common">Leishan spiny toad</name>
    <dbReference type="NCBI Taxonomy" id="445787"/>
    <lineage>
        <taxon>Eukaryota</taxon>
        <taxon>Metazoa</taxon>
        <taxon>Chordata</taxon>
        <taxon>Craniata</taxon>
        <taxon>Vertebrata</taxon>
        <taxon>Euteleostomi</taxon>
        <taxon>Amphibia</taxon>
        <taxon>Batrachia</taxon>
        <taxon>Anura</taxon>
        <taxon>Pelobatoidea</taxon>
        <taxon>Megophryidae</taxon>
        <taxon>Leptobrachium</taxon>
    </lineage>
</organism>
<evidence type="ECO:0000256" key="8">
    <source>
        <dbReference type="ARBA" id="ARBA00023157"/>
    </source>
</evidence>
<keyword evidence="6 11" id="KW-0732">Signal</keyword>
<dbReference type="AlphaFoldDB" id="A0A8C5Q4V5"/>
<comment type="subcellular location">
    <subcellularLocation>
        <location evidence="1">Cell membrane</location>
        <topology evidence="1">Lipid-anchor</topology>
        <topology evidence="1">GPI-anchor</topology>
    </subcellularLocation>
    <subcellularLocation>
        <location evidence="2">Secreted</location>
    </subcellularLocation>
</comment>
<dbReference type="PRINTS" id="PR00023">
    <property type="entry name" value="ZPELLUCIDA"/>
</dbReference>
<dbReference type="PROSITE" id="PS51034">
    <property type="entry name" value="ZP_2"/>
    <property type="match status" value="1"/>
</dbReference>
<keyword evidence="8" id="KW-1015">Disulfide bond</keyword>
<protein>
    <recommendedName>
        <fullName evidence="12">ZP domain-containing protein</fullName>
    </recommendedName>
</protein>
<dbReference type="SMART" id="SM00241">
    <property type="entry name" value="ZP"/>
    <property type="match status" value="1"/>
</dbReference>
<keyword evidence="4" id="KW-0964">Secreted</keyword>
<dbReference type="GeneTree" id="ENSGT00940000156038"/>
<dbReference type="GO" id="GO:0005576">
    <property type="term" value="C:extracellular region"/>
    <property type="evidence" value="ECO:0007669"/>
    <property type="project" value="UniProtKB-SubCell"/>
</dbReference>
<dbReference type="InterPro" id="IPR001507">
    <property type="entry name" value="ZP_dom"/>
</dbReference>
<dbReference type="FunFam" id="2.60.40.4100:FF:000001">
    <property type="entry name" value="alpha-tectorin isoform X1"/>
    <property type="match status" value="1"/>
</dbReference>
<evidence type="ECO:0000256" key="9">
    <source>
        <dbReference type="ARBA" id="ARBA00023180"/>
    </source>
</evidence>
<evidence type="ECO:0000256" key="2">
    <source>
        <dbReference type="ARBA" id="ARBA00004613"/>
    </source>
</evidence>